<gene>
    <name evidence="1" type="ORF">CBYS24578_00005182</name>
</gene>
<protein>
    <submittedName>
        <fullName evidence="1">Uncharacterized protein</fullName>
    </submittedName>
</protein>
<sequence>MTVTQEICSLRHQAYEIKRCIERHEKEPAFGYDYVHHQRTWSSPQDHKNQLIILERESLDHNTILSTFMLA</sequence>
<accession>A0A9N9UL91</accession>
<dbReference type="Proteomes" id="UP000754883">
    <property type="component" value="Unassembled WGS sequence"/>
</dbReference>
<proteinExistence type="predicted"/>
<evidence type="ECO:0000313" key="2">
    <source>
        <dbReference type="Proteomes" id="UP000754883"/>
    </source>
</evidence>
<organism evidence="1 2">
    <name type="scientific">Clonostachys byssicola</name>
    <dbReference type="NCBI Taxonomy" id="160290"/>
    <lineage>
        <taxon>Eukaryota</taxon>
        <taxon>Fungi</taxon>
        <taxon>Dikarya</taxon>
        <taxon>Ascomycota</taxon>
        <taxon>Pezizomycotina</taxon>
        <taxon>Sordariomycetes</taxon>
        <taxon>Hypocreomycetidae</taxon>
        <taxon>Hypocreales</taxon>
        <taxon>Bionectriaceae</taxon>
        <taxon>Clonostachys</taxon>
    </lineage>
</organism>
<dbReference type="EMBL" id="CABFNO020001467">
    <property type="protein sequence ID" value="CAG9989487.1"/>
    <property type="molecule type" value="Genomic_DNA"/>
</dbReference>
<keyword evidence="2" id="KW-1185">Reference proteome</keyword>
<name>A0A9N9UL91_9HYPO</name>
<reference evidence="1 2" key="2">
    <citation type="submission" date="2021-10" db="EMBL/GenBank/DDBJ databases">
        <authorList>
            <person name="Piombo E."/>
        </authorList>
    </citation>
    <scope>NUCLEOTIDE SEQUENCE [LARGE SCALE GENOMIC DNA]</scope>
</reference>
<evidence type="ECO:0000313" key="1">
    <source>
        <dbReference type="EMBL" id="CAG9989487.1"/>
    </source>
</evidence>
<dbReference type="AlphaFoldDB" id="A0A9N9UL91"/>
<comment type="caution">
    <text evidence="1">The sequence shown here is derived from an EMBL/GenBank/DDBJ whole genome shotgun (WGS) entry which is preliminary data.</text>
</comment>
<reference evidence="2" key="1">
    <citation type="submission" date="2019-06" db="EMBL/GenBank/DDBJ databases">
        <authorList>
            <person name="Broberg M."/>
        </authorList>
    </citation>
    <scope>NUCLEOTIDE SEQUENCE [LARGE SCALE GENOMIC DNA]</scope>
</reference>